<keyword evidence="3" id="KW-0067">ATP-binding</keyword>
<keyword evidence="5" id="KW-1185">Reference proteome</keyword>
<evidence type="ECO:0000256" key="3">
    <source>
        <dbReference type="HAMAP-Rule" id="MF_01539"/>
    </source>
</evidence>
<sequence>MKPMMEEVTMKACGLIVEYNPYHNGHHYHFQQATHITGAECTIAVMSGNFLQRGEPAIVDKFTRAKMAIQQGIDLVIELPYFYAVQHSELFANGAVKILNSLQVDSLCFGSEHGEIDDFNTLYHFITEHQQAYDLFLTDALNQGHSYPKANDIAFSKIGGKNLSIDFAKPNNILGYQYVKNMYDLNTTITPYTIKRIKNNYHDREIKDPIASATSIRNQLLSAHTNRNELNDALPSITRKALQTYKERHGSWHYWEAYFPLLKYRVLTMRKNEFSNIHGIKEGLENRIINTAKKAESFSDWMELLKTKRYTWTSLQRVFTHILTNTYSSEIESLVTKEKPAAIRILAMSNNGQNYLSARKKEIDVKWYTSSKDPYPYQTFEDRIDHAYYSILPLTSQKHLTKQAYQKPIFKTP</sequence>
<reference evidence="4 5" key="1">
    <citation type="submission" date="2019-11" db="EMBL/GenBank/DDBJ databases">
        <title>Gracilibacillus salitolerans sp. nov., a moderate halophile isolated from a saline soil in northwest China.</title>
        <authorList>
            <person name="Gan L."/>
        </authorList>
    </citation>
    <scope>NUCLEOTIDE SEQUENCE [LARGE SCALE GENOMIC DNA]</scope>
    <source>
        <strain evidence="4 5">SCU50</strain>
    </source>
</reference>
<feature type="binding site" evidence="3">
    <location>
        <begin position="16"/>
        <end position="29"/>
    </location>
    <ligand>
        <name>ATP</name>
        <dbReference type="ChEBI" id="CHEBI:30616"/>
    </ligand>
</feature>
<name>A0A5Q2TK22_9BACI</name>
<keyword evidence="4" id="KW-0808">Transferase</keyword>
<proteinExistence type="inferred from homology"/>
<evidence type="ECO:0000256" key="1">
    <source>
        <dbReference type="ARBA" id="ARBA00022598"/>
    </source>
</evidence>
<evidence type="ECO:0000256" key="2">
    <source>
        <dbReference type="ARBA" id="ARBA00022694"/>
    </source>
</evidence>
<dbReference type="GO" id="GO:0016879">
    <property type="term" value="F:ligase activity, forming carbon-nitrogen bonds"/>
    <property type="evidence" value="ECO:0007669"/>
    <property type="project" value="UniProtKB-UniRule"/>
</dbReference>
<keyword evidence="3" id="KW-0820">tRNA-binding</keyword>
<dbReference type="GO" id="GO:0005737">
    <property type="term" value="C:cytoplasm"/>
    <property type="evidence" value="ECO:0007669"/>
    <property type="project" value="UniProtKB-SubCell"/>
</dbReference>
<dbReference type="HAMAP" id="MF_01539">
    <property type="entry name" value="TmcAL"/>
    <property type="match status" value="1"/>
</dbReference>
<feature type="binding site" evidence="3">
    <location>
        <begin position="196"/>
        <end position="197"/>
    </location>
    <ligand>
        <name>ATP</name>
        <dbReference type="ChEBI" id="CHEBI:30616"/>
    </ligand>
</feature>
<dbReference type="KEGG" id="grc:GI584_10405"/>
<evidence type="ECO:0000313" key="4">
    <source>
        <dbReference type="EMBL" id="QGH34412.1"/>
    </source>
</evidence>
<comment type="subcellular location">
    <subcellularLocation>
        <location evidence="3">Cytoplasm</location>
    </subcellularLocation>
</comment>
<protein>
    <recommendedName>
        <fullName evidence="3">tRNA(Met) cytidine acetate ligase</fullName>
        <ecNumber evidence="3">6.3.4.-</ecNumber>
    </recommendedName>
</protein>
<feature type="binding site" evidence="3">
    <location>
        <position position="110"/>
    </location>
    <ligand>
        <name>ATP</name>
        <dbReference type="ChEBI" id="CHEBI:30616"/>
    </ligand>
</feature>
<keyword evidence="3" id="KW-0547">Nucleotide-binding</keyword>
<dbReference type="Pfam" id="PF05636">
    <property type="entry name" value="HIGH_NTase1"/>
    <property type="match status" value="1"/>
</dbReference>
<evidence type="ECO:0000313" key="5">
    <source>
        <dbReference type="Proteomes" id="UP000339690"/>
    </source>
</evidence>
<dbReference type="EC" id="6.3.4.-" evidence="3"/>
<comment type="catalytic activity">
    <reaction evidence="3">
        <text>cytidine(34) in elongator tRNA(Met) + acetate + ATP = N(4)-acetylcytidine(34) in elongator tRNA(Met) + AMP + diphosphate</text>
        <dbReference type="Rhea" id="RHEA:58144"/>
        <dbReference type="Rhea" id="RHEA-COMP:10693"/>
        <dbReference type="Rhea" id="RHEA-COMP:10694"/>
        <dbReference type="ChEBI" id="CHEBI:30089"/>
        <dbReference type="ChEBI" id="CHEBI:30616"/>
        <dbReference type="ChEBI" id="CHEBI:33019"/>
        <dbReference type="ChEBI" id="CHEBI:74900"/>
        <dbReference type="ChEBI" id="CHEBI:82748"/>
        <dbReference type="ChEBI" id="CHEBI:456215"/>
    </reaction>
</comment>
<accession>A0A5Q2TK22</accession>
<dbReference type="GO" id="GO:0016740">
    <property type="term" value="F:transferase activity"/>
    <property type="evidence" value="ECO:0007669"/>
    <property type="project" value="UniProtKB-KW"/>
</dbReference>
<feature type="binding site" evidence="3">
    <location>
        <position position="171"/>
    </location>
    <ligand>
        <name>ATP</name>
        <dbReference type="ChEBI" id="CHEBI:30616"/>
    </ligand>
</feature>
<dbReference type="InterPro" id="IPR008513">
    <property type="entry name" value="tRNA(Met)_cyd_acetate_ligase"/>
</dbReference>
<dbReference type="Gene3D" id="3.40.50.620">
    <property type="entry name" value="HUPs"/>
    <property type="match status" value="1"/>
</dbReference>
<dbReference type="GO" id="GO:0006400">
    <property type="term" value="P:tRNA modification"/>
    <property type="evidence" value="ECO:0007669"/>
    <property type="project" value="UniProtKB-UniRule"/>
</dbReference>
<dbReference type="InterPro" id="IPR014729">
    <property type="entry name" value="Rossmann-like_a/b/a_fold"/>
</dbReference>
<dbReference type="EMBL" id="CP045915">
    <property type="protein sequence ID" value="QGH34412.1"/>
    <property type="molecule type" value="Genomic_DNA"/>
</dbReference>
<keyword evidence="2 3" id="KW-0819">tRNA processing</keyword>
<keyword evidence="3" id="KW-0963">Cytoplasm</keyword>
<comment type="similarity">
    <text evidence="3">Belongs to the TmcAL family.</text>
</comment>
<organism evidence="4 5">
    <name type="scientific">Gracilibacillus salitolerans</name>
    <dbReference type="NCBI Taxonomy" id="2663022"/>
    <lineage>
        <taxon>Bacteria</taxon>
        <taxon>Bacillati</taxon>
        <taxon>Bacillota</taxon>
        <taxon>Bacilli</taxon>
        <taxon>Bacillales</taxon>
        <taxon>Bacillaceae</taxon>
        <taxon>Gracilibacillus</taxon>
    </lineage>
</organism>
<dbReference type="GO" id="GO:0005524">
    <property type="term" value="F:ATP binding"/>
    <property type="evidence" value="ECO:0007669"/>
    <property type="project" value="UniProtKB-KW"/>
</dbReference>
<gene>
    <name evidence="3" type="primary">tmcAL</name>
    <name evidence="4" type="ORF">GI584_10405</name>
</gene>
<dbReference type="Proteomes" id="UP000339690">
    <property type="component" value="Chromosome"/>
</dbReference>
<dbReference type="SUPFAM" id="SSF52374">
    <property type="entry name" value="Nucleotidylyl transferase"/>
    <property type="match status" value="1"/>
</dbReference>
<comment type="function">
    <text evidence="3">Catalyzes the formation of N(4)-acetylcytidine (ac(4)C) at the wobble position of elongator tRNA(Met), using acetate and ATP as substrates. First activates an acetate ion to form acetyladenylate (Ac-AMP) and then transfers the acetyl group to tRNA to form ac(4)C34.</text>
</comment>
<keyword evidence="3" id="KW-0694">RNA-binding</keyword>
<dbReference type="NCBIfam" id="NF010191">
    <property type="entry name" value="PRK13670.1"/>
    <property type="match status" value="1"/>
</dbReference>
<dbReference type="AlphaFoldDB" id="A0A5Q2TK22"/>
<dbReference type="PANTHER" id="PTHR37825:SF1">
    <property type="entry name" value="TRNA(MET) CYTIDINE ACETATE LIGASE"/>
    <property type="match status" value="1"/>
</dbReference>
<keyword evidence="1 3" id="KW-0436">Ligase</keyword>
<dbReference type="GO" id="GO:0000049">
    <property type="term" value="F:tRNA binding"/>
    <property type="evidence" value="ECO:0007669"/>
    <property type="project" value="UniProtKB-KW"/>
</dbReference>
<dbReference type="PANTHER" id="PTHR37825">
    <property type="entry name" value="TRNA(MET) CYTIDINE ACETATE LIGASE"/>
    <property type="match status" value="1"/>
</dbReference>